<evidence type="ECO:0000313" key="2">
    <source>
        <dbReference type="Proteomes" id="UP000182258"/>
    </source>
</evidence>
<sequence length="56" mass="6121">MGALSVPAVSFIAFVVLQRLSELVLARRNTAALLALRISVEQRGLSRIKARSESVR</sequence>
<accession>A0A1I1PLQ9</accession>
<dbReference type="AlphaFoldDB" id="A0A1I1PLQ9"/>
<name>A0A1I1PLQ9_9HYPH</name>
<evidence type="ECO:0000313" key="1">
    <source>
        <dbReference type="EMBL" id="SFD10819.1"/>
    </source>
</evidence>
<protein>
    <submittedName>
        <fullName evidence="1">Uncharacterized protein</fullName>
    </submittedName>
</protein>
<gene>
    <name evidence="1" type="ORF">SAMN04488059_12151</name>
</gene>
<organism evidence="1 2">
    <name type="scientific">Devosia psychrophila</name>
    <dbReference type="NCBI Taxonomy" id="728005"/>
    <lineage>
        <taxon>Bacteria</taxon>
        <taxon>Pseudomonadati</taxon>
        <taxon>Pseudomonadota</taxon>
        <taxon>Alphaproteobacteria</taxon>
        <taxon>Hyphomicrobiales</taxon>
        <taxon>Devosiaceae</taxon>
        <taxon>Devosia</taxon>
    </lineage>
</organism>
<dbReference type="Proteomes" id="UP000182258">
    <property type="component" value="Unassembled WGS sequence"/>
</dbReference>
<proteinExistence type="predicted"/>
<reference evidence="1 2" key="1">
    <citation type="submission" date="2016-10" db="EMBL/GenBank/DDBJ databases">
        <authorList>
            <person name="de Groot N.N."/>
        </authorList>
    </citation>
    <scope>NUCLEOTIDE SEQUENCE [LARGE SCALE GENOMIC DNA]</scope>
    <source>
        <strain evidence="1 2">CGMCC 1.10210</strain>
    </source>
</reference>
<dbReference type="EMBL" id="FOMB01000021">
    <property type="protein sequence ID" value="SFD10819.1"/>
    <property type="molecule type" value="Genomic_DNA"/>
</dbReference>
<dbReference type="STRING" id="728005.SAMN04488059_12151"/>